<evidence type="ECO:0000256" key="15">
    <source>
        <dbReference type="PIRSR" id="PIRSR006769-2"/>
    </source>
</evidence>
<organism evidence="18 19">
    <name type="scientific">endosymbiont of Escarpia spicata</name>
    <dbReference type="NCBI Taxonomy" id="2200908"/>
    <lineage>
        <taxon>Bacteria</taxon>
        <taxon>Pseudomonadati</taxon>
        <taxon>Pseudomonadota</taxon>
        <taxon>Gammaproteobacteria</taxon>
        <taxon>sulfur-oxidizing symbionts</taxon>
    </lineage>
</organism>
<comment type="catalytic activity">
    <reaction evidence="13">
        <text>5-amino-6-(5-phospho-D-ribitylamino)uracil + NADP(+) = 5-amino-6-(5-phospho-D-ribosylamino)uracil + NADPH + H(+)</text>
        <dbReference type="Rhea" id="RHEA:17845"/>
        <dbReference type="ChEBI" id="CHEBI:15378"/>
        <dbReference type="ChEBI" id="CHEBI:57783"/>
        <dbReference type="ChEBI" id="CHEBI:58349"/>
        <dbReference type="ChEBI" id="CHEBI:58421"/>
        <dbReference type="ChEBI" id="CHEBI:58453"/>
        <dbReference type="EC" id="1.1.1.193"/>
    </reaction>
</comment>
<dbReference type="InterPro" id="IPR050765">
    <property type="entry name" value="Riboflavin_Biosynth_HTPR"/>
</dbReference>
<dbReference type="PANTHER" id="PTHR38011:SF7">
    <property type="entry name" value="2,5-DIAMINO-6-RIBOSYLAMINO-4(3H)-PYRIMIDINONE 5'-PHOSPHATE REDUCTASE"/>
    <property type="match status" value="1"/>
</dbReference>
<feature type="binding site" evidence="15">
    <location>
        <position position="210"/>
    </location>
    <ligand>
        <name>substrate</name>
    </ligand>
</feature>
<dbReference type="EC" id="3.5.4.26" evidence="13"/>
<evidence type="ECO:0000256" key="14">
    <source>
        <dbReference type="PIRSR" id="PIRSR006769-1"/>
    </source>
</evidence>
<dbReference type="PROSITE" id="PS51747">
    <property type="entry name" value="CYT_DCMP_DEAMINASES_2"/>
    <property type="match status" value="1"/>
</dbReference>
<comment type="catalytic activity">
    <reaction evidence="13">
        <text>2,5-diamino-6-hydroxy-4-(5-phosphoribosylamino)-pyrimidine + H2O + H(+) = 5-amino-6-(5-phospho-D-ribosylamino)uracil + NH4(+)</text>
        <dbReference type="Rhea" id="RHEA:21868"/>
        <dbReference type="ChEBI" id="CHEBI:15377"/>
        <dbReference type="ChEBI" id="CHEBI:15378"/>
        <dbReference type="ChEBI" id="CHEBI:28938"/>
        <dbReference type="ChEBI" id="CHEBI:58453"/>
        <dbReference type="ChEBI" id="CHEBI:58614"/>
        <dbReference type="EC" id="3.5.4.26"/>
    </reaction>
</comment>
<proteinExistence type="inferred from homology"/>
<dbReference type="GO" id="GO:0008270">
    <property type="term" value="F:zinc ion binding"/>
    <property type="evidence" value="ECO:0007669"/>
    <property type="project" value="InterPro"/>
</dbReference>
<evidence type="ECO:0000256" key="1">
    <source>
        <dbReference type="ARBA" id="ARBA00002151"/>
    </source>
</evidence>
<feature type="binding site" evidence="15">
    <location>
        <position position="157"/>
    </location>
    <ligand>
        <name>NADP(+)</name>
        <dbReference type="ChEBI" id="CHEBI:58349"/>
    </ligand>
</feature>
<evidence type="ECO:0000256" key="2">
    <source>
        <dbReference type="ARBA" id="ARBA00004882"/>
    </source>
</evidence>
<keyword evidence="19" id="KW-1185">Reference proteome</keyword>
<reference evidence="18 19" key="1">
    <citation type="journal article" date="2018" name="ISME J.">
        <title>Endosymbiont genomes yield clues of tubeworm success.</title>
        <authorList>
            <person name="Li Y."/>
            <person name="Liles M.R."/>
            <person name="Halanych K.M."/>
        </authorList>
    </citation>
    <scope>NUCLEOTIDE SEQUENCE [LARGE SCALE GENOMIC DNA]</scope>
    <source>
        <strain evidence="18">A1462</strain>
    </source>
</reference>
<evidence type="ECO:0000313" key="18">
    <source>
        <dbReference type="EMBL" id="RDH83531.1"/>
    </source>
</evidence>
<comment type="pathway">
    <text evidence="3 13">Cofactor biosynthesis; riboflavin biosynthesis; 5-amino-6-(D-ribitylamino)uracil from GTP: step 3/4.</text>
</comment>
<dbReference type="EC" id="1.1.1.193" evidence="13"/>
<feature type="binding site" evidence="16">
    <location>
        <position position="78"/>
    </location>
    <ligand>
        <name>Zn(2+)</name>
        <dbReference type="ChEBI" id="CHEBI:29105"/>
        <note>catalytic</note>
    </ligand>
</feature>
<dbReference type="Pfam" id="PF00383">
    <property type="entry name" value="dCMP_cyt_deam_1"/>
    <property type="match status" value="1"/>
</dbReference>
<keyword evidence="9 13" id="KW-0862">Zinc</keyword>
<comment type="caution">
    <text evidence="18">The sequence shown here is derived from an EMBL/GenBank/DDBJ whole genome shotgun (WGS) entry which is preliminary data.</text>
</comment>
<dbReference type="NCBIfam" id="TIGR00326">
    <property type="entry name" value="eubact_ribD"/>
    <property type="match status" value="1"/>
</dbReference>
<comment type="pathway">
    <text evidence="2 13">Cofactor biosynthesis; riboflavin biosynthesis; 5-amino-6-(D-ribitylamino)uracil from GTP: step 2/4.</text>
</comment>
<keyword evidence="11 13" id="KW-0560">Oxidoreductase</keyword>
<dbReference type="EMBL" id="QFXE01000018">
    <property type="protein sequence ID" value="RDH83531.1"/>
    <property type="molecule type" value="Genomic_DNA"/>
</dbReference>
<evidence type="ECO:0000256" key="12">
    <source>
        <dbReference type="ARBA" id="ARBA00023268"/>
    </source>
</evidence>
<keyword evidence="10 13" id="KW-0521">NADP</keyword>
<evidence type="ECO:0000256" key="10">
    <source>
        <dbReference type="ARBA" id="ARBA00022857"/>
    </source>
</evidence>
<dbReference type="GO" id="GO:0050661">
    <property type="term" value="F:NADP binding"/>
    <property type="evidence" value="ECO:0007669"/>
    <property type="project" value="InterPro"/>
</dbReference>
<dbReference type="GO" id="GO:0008703">
    <property type="term" value="F:5-amino-6-(5-phosphoribosylamino)uracil reductase activity"/>
    <property type="evidence" value="ECO:0007669"/>
    <property type="project" value="UniProtKB-EC"/>
</dbReference>
<dbReference type="Gene3D" id="3.40.430.10">
    <property type="entry name" value="Dihydrofolate Reductase, subunit A"/>
    <property type="match status" value="1"/>
</dbReference>
<evidence type="ECO:0000256" key="8">
    <source>
        <dbReference type="ARBA" id="ARBA00022801"/>
    </source>
</evidence>
<dbReference type="InterPro" id="IPR016193">
    <property type="entry name" value="Cytidine_deaminase-like"/>
</dbReference>
<name>A0A370DF78_9GAMM</name>
<feature type="binding site" evidence="16">
    <location>
        <position position="53"/>
    </location>
    <ligand>
        <name>Zn(2+)</name>
        <dbReference type="ChEBI" id="CHEBI:29105"/>
        <note>catalytic</note>
    </ligand>
</feature>
<feature type="binding site" evidence="15">
    <location>
        <position position="173"/>
    </location>
    <ligand>
        <name>NADP(+)</name>
        <dbReference type="ChEBI" id="CHEBI:58349"/>
    </ligand>
</feature>
<dbReference type="SUPFAM" id="SSF53597">
    <property type="entry name" value="Dihydrofolate reductase-like"/>
    <property type="match status" value="1"/>
</dbReference>
<evidence type="ECO:0000259" key="17">
    <source>
        <dbReference type="PROSITE" id="PS51747"/>
    </source>
</evidence>
<dbReference type="Gene3D" id="3.40.140.10">
    <property type="entry name" value="Cytidine Deaminase, domain 2"/>
    <property type="match status" value="1"/>
</dbReference>
<dbReference type="UniPathway" id="UPA00275">
    <property type="reaction ID" value="UER00401"/>
</dbReference>
<comment type="function">
    <text evidence="1 13">Converts 2,5-diamino-6-(ribosylamino)-4(3h)-pyrimidinone 5'-phosphate into 5-amino-6-(ribosylamino)-2,4(1h,3h)-pyrimidinedione 5'-phosphate.</text>
</comment>
<dbReference type="Pfam" id="PF01872">
    <property type="entry name" value="RibD_C"/>
    <property type="match status" value="1"/>
</dbReference>
<feature type="binding site" evidence="15">
    <location>
        <position position="303"/>
    </location>
    <ligand>
        <name>substrate</name>
    </ligand>
</feature>
<evidence type="ECO:0000256" key="3">
    <source>
        <dbReference type="ARBA" id="ARBA00004910"/>
    </source>
</evidence>
<dbReference type="CDD" id="cd01284">
    <property type="entry name" value="Riboflavin_deaminase-reductase"/>
    <property type="match status" value="1"/>
</dbReference>
<evidence type="ECO:0000256" key="9">
    <source>
        <dbReference type="ARBA" id="ARBA00022833"/>
    </source>
</evidence>
<dbReference type="InterPro" id="IPR024072">
    <property type="entry name" value="DHFR-like_dom_sf"/>
</dbReference>
<evidence type="ECO:0000256" key="4">
    <source>
        <dbReference type="ARBA" id="ARBA00005259"/>
    </source>
</evidence>
<dbReference type="GO" id="GO:0009231">
    <property type="term" value="P:riboflavin biosynthetic process"/>
    <property type="evidence" value="ECO:0007669"/>
    <property type="project" value="UniProtKB-UniPathway"/>
</dbReference>
<dbReference type="InterPro" id="IPR016192">
    <property type="entry name" value="APOBEC/CMP_deaminase_Zn-bd"/>
</dbReference>
<evidence type="ECO:0000256" key="5">
    <source>
        <dbReference type="ARBA" id="ARBA00007417"/>
    </source>
</evidence>
<dbReference type="AlphaFoldDB" id="A0A370DF78"/>
<evidence type="ECO:0000256" key="11">
    <source>
        <dbReference type="ARBA" id="ARBA00023002"/>
    </source>
</evidence>
<dbReference type="FunFam" id="3.40.140.10:FF:000025">
    <property type="entry name" value="Riboflavin biosynthesis protein RibD"/>
    <property type="match status" value="1"/>
</dbReference>
<dbReference type="PANTHER" id="PTHR38011">
    <property type="entry name" value="DIHYDROFOLATE REDUCTASE FAMILY PROTEIN (AFU_ORTHOLOGUE AFUA_8G06820)"/>
    <property type="match status" value="1"/>
</dbReference>
<dbReference type="PIRSF" id="PIRSF006769">
    <property type="entry name" value="RibD"/>
    <property type="match status" value="1"/>
</dbReference>
<evidence type="ECO:0000256" key="13">
    <source>
        <dbReference type="PIRNR" id="PIRNR006769"/>
    </source>
</evidence>
<keyword evidence="8 13" id="KW-0378">Hydrolase</keyword>
<gene>
    <name evidence="18" type="primary">ribD</name>
    <name evidence="18" type="ORF">DIZ78_13475</name>
</gene>
<feature type="binding site" evidence="15">
    <location>
        <position position="187"/>
    </location>
    <ligand>
        <name>substrate</name>
    </ligand>
</feature>
<evidence type="ECO:0000256" key="16">
    <source>
        <dbReference type="PIRSR" id="PIRSR006769-3"/>
    </source>
</evidence>
<dbReference type="InterPro" id="IPR011549">
    <property type="entry name" value="RibD_C"/>
</dbReference>
<feature type="binding site" evidence="15">
    <location>
        <position position="203"/>
    </location>
    <ligand>
        <name>substrate</name>
    </ligand>
</feature>
<feature type="active site" description="Proton donor" evidence="14">
    <location>
        <position position="55"/>
    </location>
</feature>
<evidence type="ECO:0000313" key="19">
    <source>
        <dbReference type="Proteomes" id="UP000254771"/>
    </source>
</evidence>
<evidence type="ECO:0000256" key="6">
    <source>
        <dbReference type="ARBA" id="ARBA00022619"/>
    </source>
</evidence>
<feature type="binding site" evidence="15">
    <location>
        <position position="171"/>
    </location>
    <ligand>
        <name>substrate</name>
    </ligand>
</feature>
<accession>A0A370DF78</accession>
<dbReference type="InterPro" id="IPR004794">
    <property type="entry name" value="Eubact_RibD"/>
</dbReference>
<feature type="binding site" evidence="15">
    <location>
        <begin position="305"/>
        <end position="311"/>
    </location>
    <ligand>
        <name>NADP(+)</name>
        <dbReference type="ChEBI" id="CHEBI:58349"/>
    </ligand>
</feature>
<keyword evidence="7 13" id="KW-0479">Metal-binding</keyword>
<dbReference type="InterPro" id="IPR002125">
    <property type="entry name" value="CMP_dCMP_dom"/>
</dbReference>
<comment type="similarity">
    <text evidence="5 13">In the C-terminal section; belongs to the HTP reductase family.</text>
</comment>
<dbReference type="SUPFAM" id="SSF53927">
    <property type="entry name" value="Cytidine deaminase-like"/>
    <property type="match status" value="1"/>
</dbReference>
<dbReference type="Proteomes" id="UP000254771">
    <property type="component" value="Unassembled WGS sequence"/>
</dbReference>
<dbReference type="PROSITE" id="PS00903">
    <property type="entry name" value="CYT_DCMP_DEAMINASES_1"/>
    <property type="match status" value="1"/>
</dbReference>
<comment type="similarity">
    <text evidence="4 13">In the N-terminal section; belongs to the cytidine and deoxycytidylate deaminase family.</text>
</comment>
<feature type="binding site" evidence="15">
    <location>
        <position position="199"/>
    </location>
    <ligand>
        <name>NADP(+)</name>
        <dbReference type="ChEBI" id="CHEBI:58349"/>
    </ligand>
</feature>
<evidence type="ECO:0000256" key="7">
    <source>
        <dbReference type="ARBA" id="ARBA00022723"/>
    </source>
</evidence>
<dbReference type="InterPro" id="IPR002734">
    <property type="entry name" value="RibDG_C"/>
</dbReference>
<feature type="domain" description="CMP/dCMP-type deaminase" evidence="17">
    <location>
        <begin position="4"/>
        <end position="126"/>
    </location>
</feature>
<keyword evidence="6 13" id="KW-0686">Riboflavin biosynthesis</keyword>
<protein>
    <recommendedName>
        <fullName evidence="13">Riboflavin biosynthesis protein RibD</fullName>
    </recommendedName>
    <domain>
        <recommendedName>
            <fullName evidence="13">Diaminohydroxyphosphoribosylaminopyrimidine deaminase</fullName>
            <shortName evidence="13">DRAP deaminase</shortName>
            <ecNumber evidence="13">3.5.4.26</ecNumber>
        </recommendedName>
        <alternativeName>
            <fullName evidence="13">Riboflavin-specific deaminase</fullName>
        </alternativeName>
    </domain>
    <domain>
        <recommendedName>
            <fullName evidence="13">5-amino-6-(5-phosphoribosylamino)uracil reductase</fullName>
            <ecNumber evidence="13">1.1.1.193</ecNumber>
        </recommendedName>
        <alternativeName>
            <fullName evidence="13">HTP reductase</fullName>
        </alternativeName>
    </domain>
</protein>
<feature type="binding site" evidence="16">
    <location>
        <position position="87"/>
    </location>
    <ligand>
        <name>Zn(2+)</name>
        <dbReference type="ChEBI" id="CHEBI:29105"/>
        <note>catalytic</note>
    </ligand>
</feature>
<dbReference type="NCBIfam" id="TIGR00227">
    <property type="entry name" value="ribD_Cterm"/>
    <property type="match status" value="1"/>
</dbReference>
<keyword evidence="12" id="KW-0511">Multifunctional enzyme</keyword>
<dbReference type="GO" id="GO:0008835">
    <property type="term" value="F:diaminohydroxyphosphoribosylaminopyrimidine deaminase activity"/>
    <property type="evidence" value="ECO:0007669"/>
    <property type="project" value="UniProtKB-EC"/>
</dbReference>
<comment type="cofactor">
    <cofactor evidence="13 16">
        <name>Zn(2+)</name>
        <dbReference type="ChEBI" id="CHEBI:29105"/>
    </cofactor>
    <text evidence="13 16">Binds 1 zinc ion.</text>
</comment>
<sequence>MSSGSDHVYMARAIRLAERGRYTTHPNPRVGCVLVKGDEIVGEGYHRRAGEPHAERNAIAVAGARAEGSTAYITLEPCCHHGRTPPCTEGLIEAGVTRVVAAMEDPNPQVAGKGMAQLQQAGITVEAGLMQLQAEALNPGFIKRMRHGKPYVRCKLAMSLDGRTAMASGESKWITSSAARHDVHLLRARSSAILTGISTVLADDASMNVRLTSQELGLDEGLQTPHPVRVVLDPQLEMSPAAKMLALPGKTLVLGSDDHPQRTAALEAAGAEVVLVPPRDDVLDLTAVMAQLTARELHEVMLESGAVLAGAMLEQQLIDELVIYVAPHIMGDGARGLFHLPGLEKMEDRLELDVTDLRQVGEEIRITARPLYRQ</sequence>